<comment type="caution">
    <text evidence="4">The sequence shown here is derived from an EMBL/GenBank/DDBJ whole genome shotgun (WGS) entry which is preliminary data.</text>
</comment>
<keyword evidence="1" id="KW-0677">Repeat</keyword>
<dbReference type="RefSeq" id="WP_085355343.1">
    <property type="nucleotide sequence ID" value="NZ_NAEX01000181.1"/>
</dbReference>
<reference evidence="4 5" key="1">
    <citation type="submission" date="2017-03" db="EMBL/GenBank/DDBJ databases">
        <title>Whole genome sequences of fourteen strains of Bradyrhizobium canariense and one strain of Bradyrhizobium japonicum isolated from Lupinus (Papilionoideae: Genisteae) species in Algeria.</title>
        <authorList>
            <person name="Crovadore J."/>
            <person name="Chekireb D."/>
            <person name="Brachmann A."/>
            <person name="Chablais R."/>
            <person name="Cochard B."/>
            <person name="Lefort F."/>
        </authorList>
    </citation>
    <scope>NUCLEOTIDE SEQUENCE [LARGE SCALE GENOMIC DNA]</scope>
    <source>
        <strain evidence="4 5">UBMAN05</strain>
    </source>
</reference>
<feature type="repeat" description="TPR" evidence="3">
    <location>
        <begin position="232"/>
        <end position="265"/>
    </location>
</feature>
<dbReference type="PROSITE" id="PS50005">
    <property type="entry name" value="TPR"/>
    <property type="match status" value="4"/>
</dbReference>
<keyword evidence="2 3" id="KW-0802">TPR repeat</keyword>
<dbReference type="EMBL" id="NAFK01000155">
    <property type="protein sequence ID" value="OSJ30134.1"/>
    <property type="molecule type" value="Genomic_DNA"/>
</dbReference>
<dbReference type="Pfam" id="PF13432">
    <property type="entry name" value="TPR_16"/>
    <property type="match status" value="3"/>
</dbReference>
<dbReference type="PANTHER" id="PTHR44858:SF1">
    <property type="entry name" value="UDP-N-ACETYLGLUCOSAMINE--PEPTIDE N-ACETYLGLUCOSAMINYLTRANSFERASE SPINDLY-RELATED"/>
    <property type="match status" value="1"/>
</dbReference>
<feature type="repeat" description="TPR" evidence="3">
    <location>
        <begin position="266"/>
        <end position="299"/>
    </location>
</feature>
<feature type="repeat" description="TPR" evidence="3">
    <location>
        <begin position="160"/>
        <end position="193"/>
    </location>
</feature>
<name>A0ABX3X5P1_9BRAD</name>
<evidence type="ECO:0000313" key="5">
    <source>
        <dbReference type="Proteomes" id="UP000193884"/>
    </source>
</evidence>
<dbReference type="PANTHER" id="PTHR44858">
    <property type="entry name" value="TETRATRICOPEPTIDE REPEAT PROTEIN 6"/>
    <property type="match status" value="1"/>
</dbReference>
<feature type="repeat" description="TPR" evidence="3">
    <location>
        <begin position="126"/>
        <end position="159"/>
    </location>
</feature>
<dbReference type="InterPro" id="IPR011990">
    <property type="entry name" value="TPR-like_helical_dom_sf"/>
</dbReference>
<dbReference type="SUPFAM" id="SSF48452">
    <property type="entry name" value="TPR-like"/>
    <property type="match status" value="1"/>
</dbReference>
<proteinExistence type="predicted"/>
<organism evidence="4 5">
    <name type="scientific">Bradyrhizobium canariense</name>
    <dbReference type="NCBI Taxonomy" id="255045"/>
    <lineage>
        <taxon>Bacteria</taxon>
        <taxon>Pseudomonadati</taxon>
        <taxon>Pseudomonadota</taxon>
        <taxon>Alphaproteobacteria</taxon>
        <taxon>Hyphomicrobiales</taxon>
        <taxon>Nitrobacteraceae</taxon>
        <taxon>Bradyrhizobium</taxon>
    </lineage>
</organism>
<protein>
    <recommendedName>
        <fullName evidence="6">Tetratricopeptide repeat protein</fullName>
    </recommendedName>
</protein>
<sequence>MKLSILDCANFGQERFLGPEKQMKIGLAQRRVMRGTAFLSVLWWFCSAAIASDAQTYQTAAAVAVSKLDFERAIQIYSKGLEQQFSLEDRAELLRMRGVTAQLAKRWDQAEADFTAAVEMVGSTDPRAYIGRGFFYHHQGRFELALADYTAGAKLFPDNGAFPNGQGLALVEQGKFKEAINRFDEAIRLDPTSGAFMFGRAEAYNRSDRPQTALDDYDKALALGYLTQDDTYRLRVGVGDAHLKLKNERAAVESLNKAVELSPNSTTALRYRGLAHERAGELDRAYRDYEAVLILNPGDEFAVKRLQRLRSK</sequence>
<gene>
    <name evidence="4" type="ORF">BST63_13495</name>
</gene>
<dbReference type="Proteomes" id="UP000193884">
    <property type="component" value="Unassembled WGS sequence"/>
</dbReference>
<accession>A0ABX3X5P1</accession>
<evidence type="ECO:0000256" key="3">
    <source>
        <dbReference type="PROSITE-ProRule" id="PRU00339"/>
    </source>
</evidence>
<dbReference type="Gene3D" id="1.25.40.10">
    <property type="entry name" value="Tetratricopeptide repeat domain"/>
    <property type="match status" value="3"/>
</dbReference>
<evidence type="ECO:0000256" key="1">
    <source>
        <dbReference type="ARBA" id="ARBA00022737"/>
    </source>
</evidence>
<evidence type="ECO:0000313" key="4">
    <source>
        <dbReference type="EMBL" id="OSJ30134.1"/>
    </source>
</evidence>
<evidence type="ECO:0008006" key="6">
    <source>
        <dbReference type="Google" id="ProtNLM"/>
    </source>
</evidence>
<dbReference type="InterPro" id="IPR019734">
    <property type="entry name" value="TPR_rpt"/>
</dbReference>
<dbReference type="SMART" id="SM00028">
    <property type="entry name" value="TPR"/>
    <property type="match status" value="7"/>
</dbReference>
<dbReference type="InterPro" id="IPR050498">
    <property type="entry name" value="Ycf3"/>
</dbReference>
<keyword evidence="5" id="KW-1185">Reference proteome</keyword>
<evidence type="ECO:0000256" key="2">
    <source>
        <dbReference type="ARBA" id="ARBA00022803"/>
    </source>
</evidence>